<keyword evidence="4" id="KW-1185">Reference proteome</keyword>
<evidence type="ECO:0000313" key="3">
    <source>
        <dbReference type="EMBL" id="BAY59463.1"/>
    </source>
</evidence>
<dbReference type="Gene3D" id="2.60.40.420">
    <property type="entry name" value="Cupredoxins - blue copper proteins"/>
    <property type="match status" value="1"/>
</dbReference>
<dbReference type="EMBL" id="AP018204">
    <property type="protein sequence ID" value="BAY59463.1"/>
    <property type="molecule type" value="Genomic_DNA"/>
</dbReference>
<keyword evidence="1" id="KW-0472">Membrane</keyword>
<evidence type="ECO:0000313" key="4">
    <source>
        <dbReference type="Proteomes" id="UP000217895"/>
    </source>
</evidence>
<keyword evidence="3" id="KW-0614">Plasmid</keyword>
<reference evidence="3 4" key="1">
    <citation type="submission" date="2017-06" db="EMBL/GenBank/DDBJ databases">
        <title>Genome sequencing of cyanobaciteial culture collection at National Institute for Environmental Studies (NIES).</title>
        <authorList>
            <person name="Hirose Y."/>
            <person name="Shimura Y."/>
            <person name="Fujisawa T."/>
            <person name="Nakamura Y."/>
            <person name="Kawachi M."/>
        </authorList>
    </citation>
    <scope>NUCLEOTIDE SEQUENCE [LARGE SCALE GENOMIC DNA]</scope>
    <source>
        <strain evidence="3 4">NIES-2135</strain>
        <plasmid evidence="4">Plasmid Plasmid1 dna</plasmid>
    </source>
</reference>
<dbReference type="SUPFAM" id="SSF49503">
    <property type="entry name" value="Cupredoxins"/>
    <property type="match status" value="1"/>
</dbReference>
<evidence type="ECO:0000256" key="1">
    <source>
        <dbReference type="SAM" id="Phobius"/>
    </source>
</evidence>
<keyword evidence="1" id="KW-1133">Transmembrane helix</keyword>
<gene>
    <name evidence="3" type="ORF">NIES2135_63400</name>
</gene>
<keyword evidence="1" id="KW-0812">Transmembrane</keyword>
<sequence>MIQKHWMIGSLAGFGLMLGVSGASIAQMPHDEMQPSGTEQTTSFRRIDQPNWLKGAVTAGGIGLIGVELWWFLFSKSKSRKADSNQGMQEATITVDGGYEPNRVVVTVGQPVRLSFDRRDPSSCLEAVRIPDFHIAKDLPLNQVTEIEFTPTQPGEYQFTCGMNMFRGVIEVQATDHSVETTQNLVSQRG</sequence>
<organism evidence="3 4">
    <name type="scientific">Leptolyngbya boryana NIES-2135</name>
    <dbReference type="NCBI Taxonomy" id="1973484"/>
    <lineage>
        <taxon>Bacteria</taxon>
        <taxon>Bacillati</taxon>
        <taxon>Cyanobacteriota</taxon>
        <taxon>Cyanophyceae</taxon>
        <taxon>Leptolyngbyales</taxon>
        <taxon>Leptolyngbyaceae</taxon>
        <taxon>Leptolyngbya group</taxon>
        <taxon>Leptolyngbya</taxon>
    </lineage>
</organism>
<name>A0A1Z4JS21_LEPBY</name>
<feature type="domain" description="EfeO-type cupredoxin-like" evidence="2">
    <location>
        <begin position="69"/>
        <end position="170"/>
    </location>
</feature>
<dbReference type="InterPro" id="IPR028096">
    <property type="entry name" value="EfeO_Cupredoxin"/>
</dbReference>
<feature type="transmembrane region" description="Helical" evidence="1">
    <location>
        <begin position="52"/>
        <end position="74"/>
    </location>
</feature>
<geneLocation type="plasmid" evidence="3">
    <name>plasmid1</name>
</geneLocation>
<protein>
    <recommendedName>
        <fullName evidence="2">EfeO-type cupredoxin-like domain-containing protein</fullName>
    </recommendedName>
</protein>
<accession>A0A1Z4JS21</accession>
<dbReference type="Proteomes" id="UP000217895">
    <property type="component" value="Plasmid Plasmid1 dna"/>
</dbReference>
<dbReference type="InterPro" id="IPR008972">
    <property type="entry name" value="Cupredoxin"/>
</dbReference>
<evidence type="ECO:0000259" key="2">
    <source>
        <dbReference type="Pfam" id="PF13473"/>
    </source>
</evidence>
<dbReference type="AlphaFoldDB" id="A0A1Z4JS21"/>
<proteinExistence type="predicted"/>
<dbReference type="Pfam" id="PF13473">
    <property type="entry name" value="Cupredoxin_1"/>
    <property type="match status" value="1"/>
</dbReference>